<dbReference type="InterPro" id="IPR029058">
    <property type="entry name" value="AB_hydrolase_fold"/>
</dbReference>
<dbReference type="GO" id="GO:0006508">
    <property type="term" value="P:proteolysis"/>
    <property type="evidence" value="ECO:0007669"/>
    <property type="project" value="UniProtKB-KW"/>
</dbReference>
<evidence type="ECO:0000256" key="4">
    <source>
        <dbReference type="ARBA" id="ARBA00022801"/>
    </source>
</evidence>
<organism evidence="6 7">
    <name type="scientific">Cannabis sativa</name>
    <name type="common">Hemp</name>
    <name type="synonym">Marijuana</name>
    <dbReference type="NCBI Taxonomy" id="3483"/>
    <lineage>
        <taxon>Eukaryota</taxon>
        <taxon>Viridiplantae</taxon>
        <taxon>Streptophyta</taxon>
        <taxon>Embryophyta</taxon>
        <taxon>Tracheophyta</taxon>
        <taxon>Spermatophyta</taxon>
        <taxon>Magnoliopsida</taxon>
        <taxon>eudicotyledons</taxon>
        <taxon>Gunneridae</taxon>
        <taxon>Pentapetalae</taxon>
        <taxon>rosids</taxon>
        <taxon>fabids</taxon>
        <taxon>Rosales</taxon>
        <taxon>Cannabaceae</taxon>
        <taxon>Cannabis</taxon>
    </lineage>
</organism>
<evidence type="ECO:0000256" key="5">
    <source>
        <dbReference type="ARBA" id="ARBA00023180"/>
    </source>
</evidence>
<reference evidence="6 7" key="1">
    <citation type="journal article" date="2020" name="bioRxiv">
        <title>Sequence and annotation of 42 cannabis genomes reveals extensive copy number variation in cannabinoid synthesis and pathogen resistance genes.</title>
        <authorList>
            <person name="Mckernan K.J."/>
            <person name="Helbert Y."/>
            <person name="Kane L.T."/>
            <person name="Ebling H."/>
            <person name="Zhang L."/>
            <person name="Liu B."/>
            <person name="Eaton Z."/>
            <person name="Mclaughlin S."/>
            <person name="Kingan S."/>
            <person name="Baybayan P."/>
            <person name="Concepcion G."/>
            <person name="Jordan M."/>
            <person name="Riva A."/>
            <person name="Barbazuk W."/>
            <person name="Harkins T."/>
        </authorList>
    </citation>
    <scope>NUCLEOTIDE SEQUENCE [LARGE SCALE GENOMIC DNA]</scope>
    <source>
        <strain evidence="7">cv. Jamaican Lion 4</strain>
        <tissue evidence="6">Leaf</tissue>
    </source>
</reference>
<evidence type="ECO:0000256" key="3">
    <source>
        <dbReference type="ARBA" id="ARBA00022729"/>
    </source>
</evidence>
<gene>
    <name evidence="6" type="ORF">F8388_001576</name>
</gene>
<protein>
    <submittedName>
        <fullName evidence="6">Uncharacterized protein</fullName>
    </submittedName>
</protein>
<keyword evidence="5" id="KW-0325">Glycoprotein</keyword>
<dbReference type="GO" id="GO:0008239">
    <property type="term" value="F:dipeptidyl-peptidase activity"/>
    <property type="evidence" value="ECO:0007669"/>
    <property type="project" value="TreeGrafter"/>
</dbReference>
<dbReference type="AlphaFoldDB" id="A0A7J6HKN4"/>
<evidence type="ECO:0000313" key="6">
    <source>
        <dbReference type="EMBL" id="KAF4395189.1"/>
    </source>
</evidence>
<name>A0A7J6HKN4_CANSA</name>
<evidence type="ECO:0000256" key="2">
    <source>
        <dbReference type="ARBA" id="ARBA00022670"/>
    </source>
</evidence>
<keyword evidence="3" id="KW-0732">Signal</keyword>
<accession>A0A7J6HKN4</accession>
<dbReference type="Pfam" id="PF05577">
    <property type="entry name" value="Peptidase_S28"/>
    <property type="match status" value="1"/>
</dbReference>
<dbReference type="PANTHER" id="PTHR11010:SF38">
    <property type="entry name" value="LYSOSOMAL PRO-X CARBOXYPEPTIDASE"/>
    <property type="match status" value="1"/>
</dbReference>
<comment type="similarity">
    <text evidence="1">Belongs to the peptidase S28 family.</text>
</comment>
<dbReference type="PANTHER" id="PTHR11010">
    <property type="entry name" value="PROTEASE S28 PRO-X CARBOXYPEPTIDASE-RELATED"/>
    <property type="match status" value="1"/>
</dbReference>
<sequence>MVLFPEVGWPPSLSTAATRATSPGSLPILTSSGRSPHSLAPWSSSLSIDTMENRCCSREALVDFAVLIIELKRNFWSTKGMLASWKRLNYPHIAIGALASSAPILQFEDIAHVETFYDLISNGFKIEEWKVNVEQKLGLFGKVRIKLAHSKAQSINIINMSDL</sequence>
<dbReference type="Proteomes" id="UP000525078">
    <property type="component" value="Unassembled WGS sequence"/>
</dbReference>
<evidence type="ECO:0000313" key="7">
    <source>
        <dbReference type="Proteomes" id="UP000525078"/>
    </source>
</evidence>
<dbReference type="Gene3D" id="3.40.50.1820">
    <property type="entry name" value="alpha/beta hydrolase"/>
    <property type="match status" value="1"/>
</dbReference>
<evidence type="ECO:0000256" key="1">
    <source>
        <dbReference type="ARBA" id="ARBA00011079"/>
    </source>
</evidence>
<dbReference type="InterPro" id="IPR008758">
    <property type="entry name" value="Peptidase_S28"/>
</dbReference>
<proteinExistence type="inferred from homology"/>
<dbReference type="GO" id="GO:0070008">
    <property type="term" value="F:serine-type exopeptidase activity"/>
    <property type="evidence" value="ECO:0007669"/>
    <property type="project" value="InterPro"/>
</dbReference>
<keyword evidence="2" id="KW-0645">Protease</keyword>
<comment type="caution">
    <text evidence="6">The sequence shown here is derived from an EMBL/GenBank/DDBJ whole genome shotgun (WGS) entry which is preliminary data.</text>
</comment>
<keyword evidence="4" id="KW-0378">Hydrolase</keyword>
<dbReference type="EMBL" id="JAATIP010000007">
    <property type="protein sequence ID" value="KAF4395189.1"/>
    <property type="molecule type" value="Genomic_DNA"/>
</dbReference>